<reference evidence="2 3" key="1">
    <citation type="submission" date="2024-02" db="EMBL/GenBank/DDBJ databases">
        <authorList>
            <person name="Chen Y."/>
            <person name="Shah S."/>
            <person name="Dougan E. K."/>
            <person name="Thang M."/>
            <person name="Chan C."/>
        </authorList>
    </citation>
    <scope>NUCLEOTIDE SEQUENCE [LARGE SCALE GENOMIC DNA]</scope>
</reference>
<feature type="region of interest" description="Disordered" evidence="1">
    <location>
        <begin position="407"/>
        <end position="447"/>
    </location>
</feature>
<accession>A0ABP0N7L2</accession>
<feature type="compositionally biased region" description="Acidic residues" evidence="1">
    <location>
        <begin position="265"/>
        <end position="282"/>
    </location>
</feature>
<feature type="compositionally biased region" description="Basic and acidic residues" evidence="1">
    <location>
        <begin position="407"/>
        <end position="419"/>
    </location>
</feature>
<feature type="non-terminal residue" evidence="2">
    <location>
        <position position="447"/>
    </location>
</feature>
<proteinExistence type="predicted"/>
<evidence type="ECO:0000313" key="3">
    <source>
        <dbReference type="Proteomes" id="UP001642464"/>
    </source>
</evidence>
<sequence>MQALKGSVKDYALRFKGENPLNNSEILVVDFYSVQVSADGDLNMISDEISVAAFSGTAQSNSAIGTSGKTFDWISAEPSMKLLDKLSIFKSHRHEAEIGGQNFVFHPISLPVLYQLQSAFKGLGQAFASFASAKQDVTHTEESTHDPATGQVVVTRHNGAIDPELAKIRVEQRQAALQATIDAMFADENMLMVGRVIGDSLKAEDMKSDAEIRQFLDNVDLTVLIEFCQGVVMANAKVFGPFLDRLKAQVKAKLEEALGTKESEESGEADGEATPEASDEPDMEDRVVSLLLATGWRLEYVLSLDVLTFSALEAGVTRVQYQDKIESTRLAVLTGNAAFSGKLEAVDKVTDAWAKAIGAESAPLKDRFTGPIRKFREELLKAQNTIQFVRDSSQGFRSLSRDIGNARREVRGLRQDQQRAARSSQQTVSFDRERARAIQEGARRQRE</sequence>
<evidence type="ECO:0000256" key="1">
    <source>
        <dbReference type="SAM" id="MobiDB-lite"/>
    </source>
</evidence>
<organism evidence="2 3">
    <name type="scientific">Durusdinium trenchii</name>
    <dbReference type="NCBI Taxonomy" id="1381693"/>
    <lineage>
        <taxon>Eukaryota</taxon>
        <taxon>Sar</taxon>
        <taxon>Alveolata</taxon>
        <taxon>Dinophyceae</taxon>
        <taxon>Suessiales</taxon>
        <taxon>Symbiodiniaceae</taxon>
        <taxon>Durusdinium</taxon>
    </lineage>
</organism>
<dbReference type="EMBL" id="CAXAMM010026504">
    <property type="protein sequence ID" value="CAK9059077.1"/>
    <property type="molecule type" value="Genomic_DNA"/>
</dbReference>
<evidence type="ECO:0000313" key="2">
    <source>
        <dbReference type="EMBL" id="CAK9059077.1"/>
    </source>
</evidence>
<comment type="caution">
    <text evidence="2">The sequence shown here is derived from an EMBL/GenBank/DDBJ whole genome shotgun (WGS) entry which is preliminary data.</text>
</comment>
<dbReference type="Proteomes" id="UP001642464">
    <property type="component" value="Unassembled WGS sequence"/>
</dbReference>
<feature type="region of interest" description="Disordered" evidence="1">
    <location>
        <begin position="257"/>
        <end position="282"/>
    </location>
</feature>
<feature type="compositionally biased region" description="Basic and acidic residues" evidence="1">
    <location>
        <begin position="430"/>
        <end position="447"/>
    </location>
</feature>
<name>A0ABP0N7L2_9DINO</name>
<keyword evidence="3" id="KW-1185">Reference proteome</keyword>
<gene>
    <name evidence="2" type="ORF">SCF082_LOCUS31365</name>
</gene>
<protein>
    <submittedName>
        <fullName evidence="2">Uncharacterized protein</fullName>
    </submittedName>
</protein>